<dbReference type="STRING" id="349095.SAMN05660299_01865"/>
<sequence length="234" mass="26473">MAAALKLSYLNHSGFTVETESKVLVFDYYQDPAGIVSSYAVGTKPLWFFVSHWHGDHFNKHIADFEQQTAQYIVNKDVKLKQVAADKLHPLDIYDTISIDGVNITQYGSTDEGGSFMVETDGSRIFHAGDLNWWHWMGDTDSNNAAAKEMYDKEMSHLEGQVIDVAFFPVDARLEAAREWGILGFLDKVKITKCLVPMHYFGTPWQPSIDFQAKHDDVPLWIPREGGNSITILL</sequence>
<dbReference type="Gene3D" id="3.60.15.10">
    <property type="entry name" value="Ribonuclease Z/Hydroxyacylglutathione hydrolase-like"/>
    <property type="match status" value="1"/>
</dbReference>
<evidence type="ECO:0000313" key="1">
    <source>
        <dbReference type="EMBL" id="SDM97533.1"/>
    </source>
</evidence>
<organism evidence="1 2">
    <name type="scientific">Megasphaera paucivorans</name>
    <dbReference type="NCBI Taxonomy" id="349095"/>
    <lineage>
        <taxon>Bacteria</taxon>
        <taxon>Bacillati</taxon>
        <taxon>Bacillota</taxon>
        <taxon>Negativicutes</taxon>
        <taxon>Veillonellales</taxon>
        <taxon>Veillonellaceae</taxon>
        <taxon>Megasphaera</taxon>
    </lineage>
</organism>
<reference evidence="1 2" key="1">
    <citation type="submission" date="2016-10" db="EMBL/GenBank/DDBJ databases">
        <authorList>
            <person name="de Groot N.N."/>
        </authorList>
    </citation>
    <scope>NUCLEOTIDE SEQUENCE [LARGE SCALE GENOMIC DNA]</scope>
    <source>
        <strain evidence="1 2">DSM 16981</strain>
    </source>
</reference>
<dbReference type="PANTHER" id="PTHR42967:SF1">
    <property type="entry name" value="MBL FOLD METALLO-HYDROLASE"/>
    <property type="match status" value="1"/>
</dbReference>
<name>A0A1G9XMR5_9FIRM</name>
<dbReference type="InterPro" id="IPR036866">
    <property type="entry name" value="RibonucZ/Hydroxyglut_hydro"/>
</dbReference>
<protein>
    <submittedName>
        <fullName evidence="1">L-ascorbate metabolism protein UlaG, beta-lactamase superfamily</fullName>
    </submittedName>
</protein>
<evidence type="ECO:0000313" key="2">
    <source>
        <dbReference type="Proteomes" id="UP000199309"/>
    </source>
</evidence>
<accession>A0A1G9XMR5</accession>
<dbReference type="OrthoDB" id="36975at2"/>
<dbReference type="Proteomes" id="UP000199309">
    <property type="component" value="Unassembled WGS sequence"/>
</dbReference>
<proteinExistence type="predicted"/>
<dbReference type="RefSeq" id="WP_091650997.1">
    <property type="nucleotide sequence ID" value="NZ_FNHQ01000018.1"/>
</dbReference>
<dbReference type="EMBL" id="FNHQ01000018">
    <property type="protein sequence ID" value="SDM97533.1"/>
    <property type="molecule type" value="Genomic_DNA"/>
</dbReference>
<dbReference type="AlphaFoldDB" id="A0A1G9XMR5"/>
<keyword evidence="2" id="KW-1185">Reference proteome</keyword>
<dbReference type="SUPFAM" id="SSF56281">
    <property type="entry name" value="Metallo-hydrolase/oxidoreductase"/>
    <property type="match status" value="1"/>
</dbReference>
<dbReference type="PANTHER" id="PTHR42967">
    <property type="entry name" value="METAL DEPENDENT HYDROLASE"/>
    <property type="match status" value="1"/>
</dbReference>
<gene>
    <name evidence="1" type="ORF">SAMN05660299_01865</name>
</gene>